<feature type="region of interest" description="Disordered" evidence="1">
    <location>
        <begin position="99"/>
        <end position="216"/>
    </location>
</feature>
<dbReference type="EMBL" id="CACVKT020008827">
    <property type="protein sequence ID" value="CAC5417941.1"/>
    <property type="molecule type" value="Genomic_DNA"/>
</dbReference>
<proteinExistence type="predicted"/>
<feature type="region of interest" description="Disordered" evidence="1">
    <location>
        <begin position="26"/>
        <end position="46"/>
    </location>
</feature>
<feature type="region of interest" description="Disordered" evidence="1">
    <location>
        <begin position="66"/>
        <end position="87"/>
    </location>
</feature>
<evidence type="ECO:0000256" key="1">
    <source>
        <dbReference type="SAM" id="MobiDB-lite"/>
    </source>
</evidence>
<name>A0A6J8EFQ9_MYTCO</name>
<sequence>MRKEIKKSESSDVDFYDSGENKIAEVKNKRTVPSSKPNHIENKKRHSVNFPLSNFRAMDCGMNKRSNRQSLAIPVKPQNEQKSTKVRYSTFFFRRNCTSESCSYEKTTPPPQKTESFDFSRKPSLRKPPPPRPSVPKDRPLSPPRPEEGPVTTHKSKKAEKTKKNQQKRPRPHITPTRPAPQRPVPGQPARQPPPKPPVRQSDNLMSFSPTKEEPGELYLFLCPC</sequence>
<reference evidence="2 3" key="1">
    <citation type="submission" date="2020-06" db="EMBL/GenBank/DDBJ databases">
        <authorList>
            <person name="Li R."/>
            <person name="Bekaert M."/>
        </authorList>
    </citation>
    <scope>NUCLEOTIDE SEQUENCE [LARGE SCALE GENOMIC DNA]</scope>
    <source>
        <strain evidence="3">wild</strain>
    </source>
</reference>
<accession>A0A6J8EFQ9</accession>
<evidence type="ECO:0000313" key="3">
    <source>
        <dbReference type="Proteomes" id="UP000507470"/>
    </source>
</evidence>
<protein>
    <submittedName>
        <fullName evidence="2">Uncharacterized protein</fullName>
    </submittedName>
</protein>
<feature type="compositionally biased region" description="Pro residues" evidence="1">
    <location>
        <begin position="178"/>
        <end position="198"/>
    </location>
</feature>
<dbReference type="Proteomes" id="UP000507470">
    <property type="component" value="Unassembled WGS sequence"/>
</dbReference>
<dbReference type="AlphaFoldDB" id="A0A6J8EFQ9"/>
<feature type="compositionally biased region" description="Basic residues" evidence="1">
    <location>
        <begin position="154"/>
        <end position="172"/>
    </location>
</feature>
<evidence type="ECO:0000313" key="2">
    <source>
        <dbReference type="EMBL" id="CAC5417941.1"/>
    </source>
</evidence>
<feature type="compositionally biased region" description="Basic and acidic residues" evidence="1">
    <location>
        <begin position="135"/>
        <end position="148"/>
    </location>
</feature>
<organism evidence="2 3">
    <name type="scientific">Mytilus coruscus</name>
    <name type="common">Sea mussel</name>
    <dbReference type="NCBI Taxonomy" id="42192"/>
    <lineage>
        <taxon>Eukaryota</taxon>
        <taxon>Metazoa</taxon>
        <taxon>Spiralia</taxon>
        <taxon>Lophotrochozoa</taxon>
        <taxon>Mollusca</taxon>
        <taxon>Bivalvia</taxon>
        <taxon>Autobranchia</taxon>
        <taxon>Pteriomorphia</taxon>
        <taxon>Mytilida</taxon>
        <taxon>Mytiloidea</taxon>
        <taxon>Mytilidae</taxon>
        <taxon>Mytilinae</taxon>
        <taxon>Mytilus</taxon>
    </lineage>
</organism>
<dbReference type="OrthoDB" id="6244550at2759"/>
<gene>
    <name evidence="2" type="ORF">MCOR_50414</name>
</gene>
<keyword evidence="3" id="KW-1185">Reference proteome</keyword>